<evidence type="ECO:0000313" key="1">
    <source>
        <dbReference type="EMBL" id="CAG8727342.1"/>
    </source>
</evidence>
<evidence type="ECO:0000313" key="2">
    <source>
        <dbReference type="Proteomes" id="UP000789366"/>
    </source>
</evidence>
<sequence>GHFKRDCKELKTSIEIRRQLKEAKELRERNRTQSFLAPESNFSQDNPYVKVSQEKEQTDKTTDTRDTTLQYISEDEEMTATDAALEITNNEKATTILMI</sequence>
<dbReference type="EMBL" id="CAJVPW010031810">
    <property type="protein sequence ID" value="CAG8727342.1"/>
    <property type="molecule type" value="Genomic_DNA"/>
</dbReference>
<proteinExistence type="predicted"/>
<reference evidence="1" key="1">
    <citation type="submission" date="2021-06" db="EMBL/GenBank/DDBJ databases">
        <authorList>
            <person name="Kallberg Y."/>
            <person name="Tangrot J."/>
            <person name="Rosling A."/>
        </authorList>
    </citation>
    <scope>NUCLEOTIDE SEQUENCE</scope>
    <source>
        <strain evidence="1">28 12/20/2015</strain>
    </source>
</reference>
<comment type="caution">
    <text evidence="1">The sequence shown here is derived from an EMBL/GenBank/DDBJ whole genome shotgun (WGS) entry which is preliminary data.</text>
</comment>
<accession>A0ACA9PY42</accession>
<name>A0ACA9PY42_9GLOM</name>
<feature type="non-terminal residue" evidence="1">
    <location>
        <position position="1"/>
    </location>
</feature>
<keyword evidence="2" id="KW-1185">Reference proteome</keyword>
<dbReference type="Proteomes" id="UP000789366">
    <property type="component" value="Unassembled WGS sequence"/>
</dbReference>
<protein>
    <submittedName>
        <fullName evidence="1">16612_t:CDS:1</fullName>
    </submittedName>
</protein>
<organism evidence="1 2">
    <name type="scientific">Cetraspora pellucida</name>
    <dbReference type="NCBI Taxonomy" id="1433469"/>
    <lineage>
        <taxon>Eukaryota</taxon>
        <taxon>Fungi</taxon>
        <taxon>Fungi incertae sedis</taxon>
        <taxon>Mucoromycota</taxon>
        <taxon>Glomeromycotina</taxon>
        <taxon>Glomeromycetes</taxon>
        <taxon>Diversisporales</taxon>
        <taxon>Gigasporaceae</taxon>
        <taxon>Cetraspora</taxon>
    </lineage>
</organism>
<gene>
    <name evidence="1" type="ORF">SPELUC_LOCUS12849</name>
</gene>